<evidence type="ECO:0000313" key="4">
    <source>
        <dbReference type="Proteomes" id="UP000282002"/>
    </source>
</evidence>
<keyword evidence="4" id="KW-1185">Reference proteome</keyword>
<dbReference type="RefSeq" id="WP_125325944.1">
    <property type="nucleotide sequence ID" value="NZ_CP034328.1"/>
</dbReference>
<dbReference type="OrthoDB" id="9766989at2"/>
<dbReference type="GO" id="GO:0030975">
    <property type="term" value="F:thiamine binding"/>
    <property type="evidence" value="ECO:0007669"/>
    <property type="project" value="TreeGrafter"/>
</dbReference>
<evidence type="ECO:0000256" key="1">
    <source>
        <dbReference type="ARBA" id="ARBA00022729"/>
    </source>
</evidence>
<name>A0A3S8U8A2_9RHOB</name>
<protein>
    <submittedName>
        <fullName evidence="3">ABC transporter substrate-binding protein</fullName>
    </submittedName>
</protein>
<dbReference type="Gene3D" id="3.40.190.10">
    <property type="entry name" value="Periplasmic binding protein-like II"/>
    <property type="match status" value="2"/>
</dbReference>
<evidence type="ECO:0000313" key="3">
    <source>
        <dbReference type="EMBL" id="AZL59749.1"/>
    </source>
</evidence>
<keyword evidence="1 2" id="KW-0732">Signal</keyword>
<dbReference type="KEGG" id="taw:EI545_13445"/>
<feature type="chain" id="PRO_5019409219" evidence="2">
    <location>
        <begin position="25"/>
        <end position="368"/>
    </location>
</feature>
<dbReference type="GO" id="GO:0030288">
    <property type="term" value="C:outer membrane-bounded periplasmic space"/>
    <property type="evidence" value="ECO:0007669"/>
    <property type="project" value="TreeGrafter"/>
</dbReference>
<dbReference type="PANTHER" id="PTHR30006:SF2">
    <property type="entry name" value="ABC TRANSPORTER SUBSTRATE-BINDING PROTEIN"/>
    <property type="match status" value="1"/>
</dbReference>
<dbReference type="GO" id="GO:0030976">
    <property type="term" value="F:thiamine pyrophosphate binding"/>
    <property type="evidence" value="ECO:0007669"/>
    <property type="project" value="TreeGrafter"/>
</dbReference>
<dbReference type="AlphaFoldDB" id="A0A3S8U8A2"/>
<reference evidence="3 4" key="1">
    <citation type="submission" date="2018-12" db="EMBL/GenBank/DDBJ databases">
        <title>Complete genome sequencing of Tabrizicola sp. K13M18.</title>
        <authorList>
            <person name="Bae J.-W."/>
        </authorList>
    </citation>
    <scope>NUCLEOTIDE SEQUENCE [LARGE SCALE GENOMIC DNA]</scope>
    <source>
        <strain evidence="3 4">K13M18</strain>
    </source>
</reference>
<accession>A0A3S8U8A2</accession>
<dbReference type="EMBL" id="CP034328">
    <property type="protein sequence ID" value="AZL59749.1"/>
    <property type="molecule type" value="Genomic_DNA"/>
</dbReference>
<gene>
    <name evidence="3" type="ORF">EI545_13445</name>
</gene>
<evidence type="ECO:0000256" key="2">
    <source>
        <dbReference type="SAM" id="SignalP"/>
    </source>
</evidence>
<proteinExistence type="predicted"/>
<organism evidence="3 4">
    <name type="scientific">Tabrizicola piscis</name>
    <dbReference type="NCBI Taxonomy" id="2494374"/>
    <lineage>
        <taxon>Bacteria</taxon>
        <taxon>Pseudomonadati</taxon>
        <taxon>Pseudomonadota</taxon>
        <taxon>Alphaproteobacteria</taxon>
        <taxon>Rhodobacterales</taxon>
        <taxon>Paracoccaceae</taxon>
        <taxon>Tabrizicola</taxon>
    </lineage>
</organism>
<dbReference type="Pfam" id="PF13343">
    <property type="entry name" value="SBP_bac_6"/>
    <property type="match status" value="1"/>
</dbReference>
<dbReference type="PANTHER" id="PTHR30006">
    <property type="entry name" value="THIAMINE-BINDING PERIPLASMIC PROTEIN-RELATED"/>
    <property type="match status" value="1"/>
</dbReference>
<dbReference type="SUPFAM" id="SSF53850">
    <property type="entry name" value="Periplasmic binding protein-like II"/>
    <property type="match status" value="1"/>
</dbReference>
<feature type="signal peptide" evidence="2">
    <location>
        <begin position="1"/>
        <end position="24"/>
    </location>
</feature>
<dbReference type="Proteomes" id="UP000282002">
    <property type="component" value="Chromosome"/>
</dbReference>
<sequence>MLKRNILCLTTSVAVLMSNGAAFAEAHMAELEAAAKAEGMLSTIALPHDWCGYGNVIAGFKAKYPEITVNELNPDAGSADELEAVKANKDNKGPQAPDVLDVGLAFGPQAKAEGLTQPYKVSTWDEIPAEIKDADGHWYADYYGVMSFIVNKDLVENVPQDWADLLKPEYAGMVALAGDPRASNQAILGVLAAGMSTGAAPGEAAGKAGLEFFKALNDAGNFVPVIGKAGTLAQGTTPIMIMWDYNALAARDTLAGNPPVEVVVPKSGVLAGVYVQAISAYAPQPNAAKLWMEYLYSDEGQLGWLAGYCHPARFNAMAAAGKIPQELLDALPPAESYEAAYFPTLEEVDANKAAVTAGWDSVVGANVE</sequence>
<dbReference type="GO" id="GO:0015888">
    <property type="term" value="P:thiamine transport"/>
    <property type="evidence" value="ECO:0007669"/>
    <property type="project" value="TreeGrafter"/>
</dbReference>